<dbReference type="GO" id="GO:0008757">
    <property type="term" value="F:S-adenosylmethionine-dependent methyltransferase activity"/>
    <property type="evidence" value="ECO:0007669"/>
    <property type="project" value="TreeGrafter"/>
</dbReference>
<dbReference type="Pfam" id="PF01596">
    <property type="entry name" value="Methyltransf_3"/>
    <property type="match status" value="1"/>
</dbReference>
<protein>
    <submittedName>
        <fullName evidence="4">Methyltransferase</fullName>
    </submittedName>
</protein>
<evidence type="ECO:0000256" key="3">
    <source>
        <dbReference type="ARBA" id="ARBA00022691"/>
    </source>
</evidence>
<keyword evidence="2 4" id="KW-0808">Transferase</keyword>
<dbReference type="Gene3D" id="3.40.50.150">
    <property type="entry name" value="Vaccinia Virus protein VP39"/>
    <property type="match status" value="1"/>
</dbReference>
<proteinExistence type="predicted"/>
<dbReference type="InterPro" id="IPR029063">
    <property type="entry name" value="SAM-dependent_MTases_sf"/>
</dbReference>
<comment type="caution">
    <text evidence="4">The sequence shown here is derived from an EMBL/GenBank/DDBJ whole genome shotgun (WGS) entry which is preliminary data.</text>
</comment>
<sequence>MEELLEEYILSHIDEEGEYLKRLNRDTHVNLLRPRMLSGHLQGRILKMLCRMIRPDKILELGTFTGYSALCMAEGLNPGGVLHTIEMDDELEDFTRPYLEQSPYKENIRFHIGDAIKVVPTLDETFDLVFIDADKRHYCEYYDLVFDKVRPGGFILADNTLWDGKVIDPQARDGQTVGIRKFNDLIVSDTRVEKVIIPLRDGLTLIWKK</sequence>
<dbReference type="GO" id="GO:0032259">
    <property type="term" value="P:methylation"/>
    <property type="evidence" value="ECO:0007669"/>
    <property type="project" value="UniProtKB-KW"/>
</dbReference>
<dbReference type="InterPro" id="IPR002935">
    <property type="entry name" value="SAM_O-MeTrfase"/>
</dbReference>
<keyword evidence="1 4" id="KW-0489">Methyltransferase</keyword>
<evidence type="ECO:0000313" key="5">
    <source>
        <dbReference type="Proteomes" id="UP000262954"/>
    </source>
</evidence>
<name>A0A354M2Q1_9BACT</name>
<dbReference type="PANTHER" id="PTHR10509:SF14">
    <property type="entry name" value="CAFFEOYL-COA O-METHYLTRANSFERASE 3-RELATED"/>
    <property type="match status" value="1"/>
</dbReference>
<reference evidence="4 5" key="1">
    <citation type="journal article" date="2018" name="Nat. Biotechnol.">
        <title>A standardized bacterial taxonomy based on genome phylogeny substantially revises the tree of life.</title>
        <authorList>
            <person name="Parks D.H."/>
            <person name="Chuvochina M."/>
            <person name="Waite D.W."/>
            <person name="Rinke C."/>
            <person name="Skarshewski A."/>
            <person name="Chaumeil P.A."/>
            <person name="Hugenholtz P."/>
        </authorList>
    </citation>
    <scope>NUCLEOTIDE SEQUENCE [LARGE SCALE GENOMIC DNA]</scope>
    <source>
        <strain evidence="4">UBA11482</strain>
    </source>
</reference>
<dbReference type="GO" id="GO:0008171">
    <property type="term" value="F:O-methyltransferase activity"/>
    <property type="evidence" value="ECO:0007669"/>
    <property type="project" value="InterPro"/>
</dbReference>
<dbReference type="AlphaFoldDB" id="A0A354M2Q1"/>
<evidence type="ECO:0000313" key="4">
    <source>
        <dbReference type="EMBL" id="HBJ08790.1"/>
    </source>
</evidence>
<dbReference type="CDD" id="cd02440">
    <property type="entry name" value="AdoMet_MTases"/>
    <property type="match status" value="1"/>
</dbReference>
<evidence type="ECO:0000256" key="2">
    <source>
        <dbReference type="ARBA" id="ARBA00022679"/>
    </source>
</evidence>
<dbReference type="PROSITE" id="PS51682">
    <property type="entry name" value="SAM_OMT_I"/>
    <property type="match status" value="1"/>
</dbReference>
<dbReference type="SUPFAM" id="SSF53335">
    <property type="entry name" value="S-adenosyl-L-methionine-dependent methyltransferases"/>
    <property type="match status" value="1"/>
</dbReference>
<keyword evidence="3" id="KW-0949">S-adenosyl-L-methionine</keyword>
<dbReference type="Proteomes" id="UP000262954">
    <property type="component" value="Unassembled WGS sequence"/>
</dbReference>
<dbReference type="EMBL" id="DNWC01000093">
    <property type="protein sequence ID" value="HBJ08790.1"/>
    <property type="molecule type" value="Genomic_DNA"/>
</dbReference>
<evidence type="ECO:0000256" key="1">
    <source>
        <dbReference type="ARBA" id="ARBA00022603"/>
    </source>
</evidence>
<organism evidence="4 5">
    <name type="scientific">Coprobacter fastidiosus</name>
    <dbReference type="NCBI Taxonomy" id="1099853"/>
    <lineage>
        <taxon>Bacteria</taxon>
        <taxon>Pseudomonadati</taxon>
        <taxon>Bacteroidota</taxon>
        <taxon>Bacteroidia</taxon>
        <taxon>Bacteroidales</taxon>
        <taxon>Barnesiellaceae</taxon>
        <taxon>Coprobacter</taxon>
    </lineage>
</organism>
<accession>A0A354M2Q1</accession>
<dbReference type="InterPro" id="IPR050362">
    <property type="entry name" value="Cation-dep_OMT"/>
</dbReference>
<dbReference type="PANTHER" id="PTHR10509">
    <property type="entry name" value="O-METHYLTRANSFERASE-RELATED"/>
    <property type="match status" value="1"/>
</dbReference>
<gene>
    <name evidence="4" type="ORF">DDY73_07260</name>
</gene>